<accession>A0AAV7LZI6</accession>
<feature type="non-terminal residue" evidence="2">
    <location>
        <position position="194"/>
    </location>
</feature>
<organism evidence="2 3">
    <name type="scientific">Pleurodeles waltl</name>
    <name type="common">Iberian ribbed newt</name>
    <dbReference type="NCBI Taxonomy" id="8319"/>
    <lineage>
        <taxon>Eukaryota</taxon>
        <taxon>Metazoa</taxon>
        <taxon>Chordata</taxon>
        <taxon>Craniata</taxon>
        <taxon>Vertebrata</taxon>
        <taxon>Euteleostomi</taxon>
        <taxon>Amphibia</taxon>
        <taxon>Batrachia</taxon>
        <taxon>Caudata</taxon>
        <taxon>Salamandroidea</taxon>
        <taxon>Salamandridae</taxon>
        <taxon>Pleurodelinae</taxon>
        <taxon>Pleurodeles</taxon>
    </lineage>
</organism>
<evidence type="ECO:0000256" key="1">
    <source>
        <dbReference type="SAM" id="MobiDB-lite"/>
    </source>
</evidence>
<feature type="region of interest" description="Disordered" evidence="1">
    <location>
        <begin position="79"/>
        <end position="101"/>
    </location>
</feature>
<dbReference type="AlphaFoldDB" id="A0AAV7LZI6"/>
<protein>
    <submittedName>
        <fullName evidence="2">Uncharacterized protein</fullName>
    </submittedName>
</protein>
<gene>
    <name evidence="2" type="ORF">NDU88_001422</name>
</gene>
<sequence length="194" mass="20468">LPREGSFAANRVGAPTEHSSVWPAQPSVVLQVGTPSTRAAHCLAIQQCGAAISLQTLRRRLDTRHACSAFYQQGVASMRARGRPARSPVGSTNPTVLTGGSLLSTHDDAARSEPGQRHRFCPTGGSLLCSAVSRRCVRGCVEGCADPQNRPMNPLPPAGDPPSSDRLRAPPPSWGEHRALPLGAGTPESWIIAE</sequence>
<feature type="compositionally biased region" description="Polar residues" evidence="1">
    <location>
        <begin position="89"/>
        <end position="101"/>
    </location>
</feature>
<feature type="region of interest" description="Disordered" evidence="1">
    <location>
        <begin position="147"/>
        <end position="194"/>
    </location>
</feature>
<keyword evidence="3" id="KW-1185">Reference proteome</keyword>
<feature type="non-terminal residue" evidence="2">
    <location>
        <position position="1"/>
    </location>
</feature>
<proteinExistence type="predicted"/>
<dbReference type="EMBL" id="JANPWB010000014">
    <property type="protein sequence ID" value="KAJ1096279.1"/>
    <property type="molecule type" value="Genomic_DNA"/>
</dbReference>
<name>A0AAV7LZI6_PLEWA</name>
<evidence type="ECO:0000313" key="2">
    <source>
        <dbReference type="EMBL" id="KAJ1096279.1"/>
    </source>
</evidence>
<evidence type="ECO:0000313" key="3">
    <source>
        <dbReference type="Proteomes" id="UP001066276"/>
    </source>
</evidence>
<feature type="region of interest" description="Disordered" evidence="1">
    <location>
        <begin position="1"/>
        <end position="20"/>
    </location>
</feature>
<reference evidence="2" key="1">
    <citation type="journal article" date="2022" name="bioRxiv">
        <title>Sequencing and chromosome-scale assembly of the giantPleurodeles waltlgenome.</title>
        <authorList>
            <person name="Brown T."/>
            <person name="Elewa A."/>
            <person name="Iarovenko S."/>
            <person name="Subramanian E."/>
            <person name="Araus A.J."/>
            <person name="Petzold A."/>
            <person name="Susuki M."/>
            <person name="Suzuki K.-i.T."/>
            <person name="Hayashi T."/>
            <person name="Toyoda A."/>
            <person name="Oliveira C."/>
            <person name="Osipova E."/>
            <person name="Leigh N.D."/>
            <person name="Simon A."/>
            <person name="Yun M.H."/>
        </authorList>
    </citation>
    <scope>NUCLEOTIDE SEQUENCE</scope>
    <source>
        <strain evidence="2">20211129_DDA</strain>
        <tissue evidence="2">Liver</tissue>
    </source>
</reference>
<dbReference type="Proteomes" id="UP001066276">
    <property type="component" value="Chromosome 10"/>
</dbReference>
<comment type="caution">
    <text evidence="2">The sequence shown here is derived from an EMBL/GenBank/DDBJ whole genome shotgun (WGS) entry which is preliminary data.</text>
</comment>